<keyword evidence="10" id="KW-1185">Reference proteome</keyword>
<evidence type="ECO:0000256" key="4">
    <source>
        <dbReference type="ARBA" id="ARBA00022692"/>
    </source>
</evidence>
<name>A0A2N3PPU4_9PROT</name>
<comment type="caution">
    <text evidence="9">The sequence shown here is derived from an EMBL/GenBank/DDBJ whole genome shotgun (WGS) entry which is preliminary data.</text>
</comment>
<keyword evidence="5 7" id="KW-1133">Transmembrane helix</keyword>
<evidence type="ECO:0000256" key="1">
    <source>
        <dbReference type="ARBA" id="ARBA00004651"/>
    </source>
</evidence>
<feature type="transmembrane region" description="Helical" evidence="7">
    <location>
        <begin position="21"/>
        <end position="45"/>
    </location>
</feature>
<keyword evidence="2 7" id="KW-0813">Transport</keyword>
<dbReference type="PANTHER" id="PTHR30151:SF41">
    <property type="entry name" value="ABC TRANSPORTER PERMEASE PROTEIN"/>
    <property type="match status" value="1"/>
</dbReference>
<evidence type="ECO:0000256" key="7">
    <source>
        <dbReference type="RuleBase" id="RU363032"/>
    </source>
</evidence>
<dbReference type="OrthoDB" id="8138334at2"/>
<organism evidence="9 10">
    <name type="scientific">Telmatospirillum siberiense</name>
    <dbReference type="NCBI Taxonomy" id="382514"/>
    <lineage>
        <taxon>Bacteria</taxon>
        <taxon>Pseudomonadati</taxon>
        <taxon>Pseudomonadota</taxon>
        <taxon>Alphaproteobacteria</taxon>
        <taxon>Rhodospirillales</taxon>
        <taxon>Rhodospirillaceae</taxon>
        <taxon>Telmatospirillum</taxon>
    </lineage>
</organism>
<dbReference type="Gene3D" id="1.10.3720.10">
    <property type="entry name" value="MetI-like"/>
    <property type="match status" value="1"/>
</dbReference>
<proteinExistence type="inferred from homology"/>
<dbReference type="EMBL" id="PIUM01000032">
    <property type="protein sequence ID" value="PKU22423.1"/>
    <property type="molecule type" value="Genomic_DNA"/>
</dbReference>
<feature type="domain" description="ABC transmembrane type-1" evidence="8">
    <location>
        <begin position="65"/>
        <end position="245"/>
    </location>
</feature>
<comment type="similarity">
    <text evidence="7">Belongs to the binding-protein-dependent transport system permease family.</text>
</comment>
<protein>
    <recommendedName>
        <fullName evidence="8">ABC transmembrane type-1 domain-containing protein</fullName>
    </recommendedName>
</protein>
<evidence type="ECO:0000256" key="2">
    <source>
        <dbReference type="ARBA" id="ARBA00022448"/>
    </source>
</evidence>
<dbReference type="RefSeq" id="WP_101252747.1">
    <property type="nucleotide sequence ID" value="NZ_PIUM01000032.1"/>
</dbReference>
<dbReference type="InterPro" id="IPR035906">
    <property type="entry name" value="MetI-like_sf"/>
</dbReference>
<sequence>MNRAAAPAIAIVGRRMGAYGLVMACLLAIWQAAVTVFQIPGYLMPAPAAVLASLADNASLIGSDAVFTVFCTLAGMTVSIVAAMTLAVAFVLSGLLSRALMPLIIVVRTIPVIAVAPLMISVFGREQWNSIAIVALLSFFQIMLAAKKGLLSPSANAIEMMHVYGAGMCQVLLKLRIPAAIPYIFTGLRIASGSAILCAMFAEWLSGAAGLGSLTLDAYSQQDFSLMWATVLVGTTAAYLFFTLTVAAEGLVLDRTR</sequence>
<evidence type="ECO:0000259" key="8">
    <source>
        <dbReference type="PROSITE" id="PS50928"/>
    </source>
</evidence>
<dbReference type="Pfam" id="PF00528">
    <property type="entry name" value="BPD_transp_1"/>
    <property type="match status" value="1"/>
</dbReference>
<gene>
    <name evidence="9" type="ORF">CWS72_21725</name>
</gene>
<dbReference type="PROSITE" id="PS50928">
    <property type="entry name" value="ABC_TM1"/>
    <property type="match status" value="1"/>
</dbReference>
<keyword evidence="6 7" id="KW-0472">Membrane</keyword>
<dbReference type="GO" id="GO:0055085">
    <property type="term" value="P:transmembrane transport"/>
    <property type="evidence" value="ECO:0007669"/>
    <property type="project" value="InterPro"/>
</dbReference>
<keyword evidence="3" id="KW-1003">Cell membrane</keyword>
<comment type="subcellular location">
    <subcellularLocation>
        <location evidence="1 7">Cell membrane</location>
        <topology evidence="1 7">Multi-pass membrane protein</topology>
    </subcellularLocation>
</comment>
<dbReference type="CDD" id="cd06261">
    <property type="entry name" value="TM_PBP2"/>
    <property type="match status" value="1"/>
</dbReference>
<dbReference type="GO" id="GO:0005886">
    <property type="term" value="C:plasma membrane"/>
    <property type="evidence" value="ECO:0007669"/>
    <property type="project" value="UniProtKB-SubCell"/>
</dbReference>
<evidence type="ECO:0000256" key="3">
    <source>
        <dbReference type="ARBA" id="ARBA00022475"/>
    </source>
</evidence>
<evidence type="ECO:0000313" key="9">
    <source>
        <dbReference type="EMBL" id="PKU22423.1"/>
    </source>
</evidence>
<dbReference type="Proteomes" id="UP000233293">
    <property type="component" value="Unassembled WGS sequence"/>
</dbReference>
<dbReference type="PANTHER" id="PTHR30151">
    <property type="entry name" value="ALKANE SULFONATE ABC TRANSPORTER-RELATED, MEMBRANE SUBUNIT"/>
    <property type="match status" value="1"/>
</dbReference>
<evidence type="ECO:0000313" key="10">
    <source>
        <dbReference type="Proteomes" id="UP000233293"/>
    </source>
</evidence>
<keyword evidence="4 7" id="KW-0812">Transmembrane</keyword>
<evidence type="ECO:0000256" key="6">
    <source>
        <dbReference type="ARBA" id="ARBA00023136"/>
    </source>
</evidence>
<dbReference type="AlphaFoldDB" id="A0A2N3PPU4"/>
<feature type="transmembrane region" description="Helical" evidence="7">
    <location>
        <begin position="99"/>
        <end position="122"/>
    </location>
</feature>
<feature type="transmembrane region" description="Helical" evidence="7">
    <location>
        <begin position="226"/>
        <end position="253"/>
    </location>
</feature>
<reference evidence="10" key="1">
    <citation type="submission" date="2017-12" db="EMBL/GenBank/DDBJ databases">
        <title>Draft genome sequence of Telmatospirillum siberiense 26-4b1T, an acidotolerant peatland alphaproteobacterium potentially involved in sulfur cycling.</title>
        <authorList>
            <person name="Hausmann B."/>
            <person name="Pjevac P."/>
            <person name="Schreck K."/>
            <person name="Herbold C.W."/>
            <person name="Daims H."/>
            <person name="Wagner M."/>
            <person name="Pester M."/>
            <person name="Loy A."/>
        </authorList>
    </citation>
    <scope>NUCLEOTIDE SEQUENCE [LARGE SCALE GENOMIC DNA]</scope>
    <source>
        <strain evidence="10">26-4b1</strain>
    </source>
</reference>
<feature type="transmembrane region" description="Helical" evidence="7">
    <location>
        <begin position="65"/>
        <end position="92"/>
    </location>
</feature>
<accession>A0A2N3PPU4</accession>
<dbReference type="SUPFAM" id="SSF161098">
    <property type="entry name" value="MetI-like"/>
    <property type="match status" value="1"/>
</dbReference>
<evidence type="ECO:0000256" key="5">
    <source>
        <dbReference type="ARBA" id="ARBA00022989"/>
    </source>
</evidence>
<dbReference type="InterPro" id="IPR000515">
    <property type="entry name" value="MetI-like"/>
</dbReference>
<feature type="transmembrane region" description="Helical" evidence="7">
    <location>
        <begin position="183"/>
        <end position="206"/>
    </location>
</feature>
<feature type="transmembrane region" description="Helical" evidence="7">
    <location>
        <begin position="128"/>
        <end position="146"/>
    </location>
</feature>